<dbReference type="Pfam" id="PF00172">
    <property type="entry name" value="Zn_clus"/>
    <property type="match status" value="1"/>
</dbReference>
<dbReference type="EMBL" id="CP015058">
    <property type="protein sequence ID" value="QGN16702.1"/>
    <property type="molecule type" value="Genomic_DNA"/>
</dbReference>
<dbReference type="SUPFAM" id="SSF57701">
    <property type="entry name" value="Zn2/Cys6 DNA-binding domain"/>
    <property type="match status" value="1"/>
</dbReference>
<organism evidence="3 4">
    <name type="scientific">Kluyveromyces marxianus</name>
    <name type="common">Yeast</name>
    <name type="synonym">Candida kefyr</name>
    <dbReference type="NCBI Taxonomy" id="4911"/>
    <lineage>
        <taxon>Eukaryota</taxon>
        <taxon>Fungi</taxon>
        <taxon>Dikarya</taxon>
        <taxon>Ascomycota</taxon>
        <taxon>Saccharomycotina</taxon>
        <taxon>Saccharomycetes</taxon>
        <taxon>Saccharomycetales</taxon>
        <taxon>Saccharomycetaceae</taxon>
        <taxon>Kluyveromyces</taxon>
    </lineage>
</organism>
<dbReference type="PROSITE" id="PS50048">
    <property type="entry name" value="ZN2_CY6_FUNGAL_2"/>
    <property type="match status" value="1"/>
</dbReference>
<sequence>MILGNNRVDEMPALIGSGRGSVKVRYRKTKRVKEKNEETIVVERRSNNGCLTCRDRHKKCNEQRPICSGCRENFLNCVWRDHEEHQEASHMFLNFRIDEWKVRKKHKKRTSYYFAASPKLSFYNLTTSEDAVAIVDEENGSLEKLERFPTVRQLGLCDDDEEELNLVDGNGDFTTEVPTTDVPFLDASNIWLSRQGTPHLTDSLQMLNSSIEKAIEEYTPNNVNRKVRQENTFYNYLFDDTHPLAQKFDSVMKSLNRGEFDVIPKYCTDELFLLYIAVKYWLVNTGPQETHPLLTTLSTFTRNFQDNPVLKEVFLCCGATFMEYYESEIFSKLSTELYQSTLMLIKKYLEDNPEEDNKPWLLASYQLLCVRNKTAINSTVNDCVQCLSNAYRVIKSPYYLAKIKSIATTEEKYVEELVLEIEHDTSLKKPELEPHDRMYLESFIYNYSVALLWAVDISKLPNPYSVYGVLGKYLRCFIYQCDFRWMNNPIVGASFEAFEILAKVSYIARLPLPLDKNGIWYKRALQLQKQAYYHTPSILPNLDQAKIGEKMYNRCKVNLLVGEIVAKTSFLLISKVIEYKKFDILSCQKLVSEIVRNIEKIPKGDLIWAIVTWSVIVCGVFTTDSENQKKILSFLDYIRDKFHLLPLFNSKIFLFETWKLPINERSDILFDRDNLARVNA</sequence>
<keyword evidence="4" id="KW-1185">Reference proteome</keyword>
<reference evidence="3 4" key="1">
    <citation type="submission" date="2016-03" db="EMBL/GenBank/DDBJ databases">
        <title>How can Kluyveromyces marxianus grow so fast - potential evolutionary course in Saccharomyces Complex revealed by comparative genomics.</title>
        <authorList>
            <person name="Mo W."/>
            <person name="Lu W."/>
            <person name="Yang X."/>
            <person name="Qi J."/>
            <person name="Lv H."/>
        </authorList>
    </citation>
    <scope>NUCLEOTIDE SEQUENCE [LARGE SCALE GENOMIC DNA]</scope>
    <source>
        <strain evidence="3 4">FIM1</strain>
    </source>
</reference>
<keyword evidence="1" id="KW-0539">Nucleus</keyword>
<protein>
    <submittedName>
        <fullName evidence="3">GAL4-like Zn2Cys6 binuclear cluster DNA-binding conserved domain</fullName>
    </submittedName>
</protein>
<feature type="domain" description="Zn(2)-C6 fungal-type" evidence="2">
    <location>
        <begin position="49"/>
        <end position="79"/>
    </location>
</feature>
<gene>
    <name evidence="3" type="primary">GAL6</name>
    <name evidence="3" type="ORF">FIM1_3422</name>
</gene>
<dbReference type="CDD" id="cd00067">
    <property type="entry name" value="GAL4"/>
    <property type="match status" value="1"/>
</dbReference>
<dbReference type="InterPro" id="IPR001138">
    <property type="entry name" value="Zn2Cys6_DnaBD"/>
</dbReference>
<proteinExistence type="predicted"/>
<accession>A0ABX6F023</accession>
<dbReference type="PANTHER" id="PTHR37534:SF46">
    <property type="entry name" value="ZN(II)2CYS6 TRANSCRIPTION FACTOR (EUROFUNG)"/>
    <property type="match status" value="1"/>
</dbReference>
<evidence type="ECO:0000259" key="2">
    <source>
        <dbReference type="PROSITE" id="PS50048"/>
    </source>
</evidence>
<evidence type="ECO:0000256" key="1">
    <source>
        <dbReference type="ARBA" id="ARBA00023242"/>
    </source>
</evidence>
<name>A0ABX6F023_KLUMA</name>
<evidence type="ECO:0000313" key="3">
    <source>
        <dbReference type="EMBL" id="QGN16702.1"/>
    </source>
</evidence>
<dbReference type="PANTHER" id="PTHR37534">
    <property type="entry name" value="TRANSCRIPTIONAL ACTIVATOR PROTEIN UGA3"/>
    <property type="match status" value="1"/>
</dbReference>
<dbReference type="Gene3D" id="4.10.240.10">
    <property type="entry name" value="Zn(2)-C6 fungal-type DNA-binding domain"/>
    <property type="match status" value="1"/>
</dbReference>
<dbReference type="PROSITE" id="PS00463">
    <property type="entry name" value="ZN2_CY6_FUNGAL_1"/>
    <property type="match status" value="1"/>
</dbReference>
<evidence type="ECO:0000313" key="4">
    <source>
        <dbReference type="Proteomes" id="UP000422736"/>
    </source>
</evidence>
<dbReference type="SMART" id="SM00066">
    <property type="entry name" value="GAL4"/>
    <property type="match status" value="1"/>
</dbReference>
<dbReference type="Proteomes" id="UP000422736">
    <property type="component" value="Chromosome 5"/>
</dbReference>
<dbReference type="InterPro" id="IPR036864">
    <property type="entry name" value="Zn2-C6_fun-type_DNA-bd_sf"/>
</dbReference>